<keyword evidence="7 12" id="KW-0274">FAD</keyword>
<dbReference type="Gene3D" id="1.20.140.10">
    <property type="entry name" value="Butyryl-CoA Dehydrogenase, subunit A, domain 3"/>
    <property type="match status" value="2"/>
</dbReference>
<dbReference type="PIRSF" id="PIRSF000168">
    <property type="entry name" value="Acyl-CoA_oxidase"/>
    <property type="match status" value="1"/>
</dbReference>
<keyword evidence="6 12" id="KW-0285">Flavoprotein</keyword>
<dbReference type="InterPro" id="IPR012258">
    <property type="entry name" value="Acyl-CoA_oxidase"/>
</dbReference>
<evidence type="ECO:0000313" key="19">
    <source>
        <dbReference type="Proteomes" id="UP000193642"/>
    </source>
</evidence>
<feature type="domain" description="Acyl-CoA oxidase C-alpha1" evidence="17">
    <location>
        <begin position="288"/>
        <end position="447"/>
    </location>
</feature>
<dbReference type="Gene3D" id="2.40.110.10">
    <property type="entry name" value="Butyryl-CoA Dehydrogenase, subunit A, domain 2"/>
    <property type="match status" value="1"/>
</dbReference>
<gene>
    <name evidence="18" type="ORF">BCR33DRAFT_763286</name>
</gene>
<dbReference type="Pfam" id="PF22924">
    <property type="entry name" value="ACOX_C_alpha1"/>
    <property type="match status" value="1"/>
</dbReference>
<feature type="binding site" evidence="13">
    <location>
        <position position="187"/>
    </location>
    <ligand>
        <name>FAD</name>
        <dbReference type="ChEBI" id="CHEBI:57692"/>
    </ligand>
</feature>
<dbReference type="InterPro" id="IPR006091">
    <property type="entry name" value="Acyl-CoA_Oxase/DH_mid-dom"/>
</dbReference>
<evidence type="ECO:0000256" key="6">
    <source>
        <dbReference type="ARBA" id="ARBA00022630"/>
    </source>
</evidence>
<dbReference type="GO" id="GO:0071949">
    <property type="term" value="F:FAD binding"/>
    <property type="evidence" value="ECO:0007669"/>
    <property type="project" value="InterPro"/>
</dbReference>
<evidence type="ECO:0000256" key="8">
    <source>
        <dbReference type="ARBA" id="ARBA00022832"/>
    </source>
</evidence>
<dbReference type="PANTHER" id="PTHR10909">
    <property type="entry name" value="ELECTRON TRANSPORT OXIDOREDUCTASE"/>
    <property type="match status" value="1"/>
</dbReference>
<dbReference type="STRING" id="329046.A0A1Y2CR70"/>
<comment type="similarity">
    <text evidence="5 12">Belongs to the acyl-CoA oxidase family.</text>
</comment>
<evidence type="ECO:0000256" key="2">
    <source>
        <dbReference type="ARBA" id="ARBA00001974"/>
    </source>
</evidence>
<feature type="binding site" evidence="13">
    <location>
        <position position="148"/>
    </location>
    <ligand>
        <name>FAD</name>
        <dbReference type="ChEBI" id="CHEBI:57692"/>
    </ligand>
</feature>
<evidence type="ECO:0000256" key="7">
    <source>
        <dbReference type="ARBA" id="ARBA00022827"/>
    </source>
</evidence>
<dbReference type="InterPro" id="IPR036250">
    <property type="entry name" value="AcylCo_DH-like_C"/>
</dbReference>
<dbReference type="Gene3D" id="1.10.540.10">
    <property type="entry name" value="Acyl-CoA dehydrogenase/oxidase, N-terminal domain"/>
    <property type="match status" value="1"/>
</dbReference>
<keyword evidence="19" id="KW-1185">Reference proteome</keyword>
<dbReference type="AlphaFoldDB" id="A0A1Y2CR70"/>
<comment type="subcellular location">
    <subcellularLocation>
        <location evidence="3">Peroxisome</location>
    </subcellularLocation>
</comment>
<evidence type="ECO:0000256" key="12">
    <source>
        <dbReference type="PIRNR" id="PIRNR000168"/>
    </source>
</evidence>
<sequence>MDPMTEQAMADIARERKNTSFSIQAMAEYVDGGKDLHNARKLAHNILKRDPQIAFETNPFDLTRAQWRWKTAQQVSRINEIRATLGKTDPLLADAISKAAGELSESLSMKMYVHDMLYHQSIQLFGTPAQIKEFIPKDPRIVGCFAMTELGHSSSLRDLETTATFDPKTNEWIITSPTLTSTKWWIGAAGQSATHTVLVSQTIVNTENHGLSWFIVPLRSLETGRLLPGVTCGDIGAKAGRHGLDNGWIQLTSVRIPLNNMLSKWMQVIPSLTQPPRVSPPPHPAVMYATLIPERISALTLLQVLVGQSVTIASRYGVVRRQGPGNPQIIDFQIQTVNTLPLVAGLYVYMNAERKIQGRWDRLRLEAVKNPSVYLEELPDIHSVSAGFKAVGTWWGSYALETCRRACGGHAYSAYNAIAGHIADWGVVTTGGGDNYTLIQQLARYVMGIIQKVLANKQVACIGSTAFLANTQQILKQQYTFPQDGFKDLHSYVTLFSSLVVKMGADLVSKFKETRKSNSTADVWNIYMVDLTKLGTIFVYQHLFSLYQGMSDLKNEAISPVLLKCGVLFAADVVRRELLDSVLEYECMTKGQVERLRETVYSGAKELRADVVGLTDAFGFPDFILKAPIGRYDGDIYRHYFETVKNAPDCFKTPYFEDEVKPLLKGRL</sequence>
<evidence type="ECO:0000259" key="17">
    <source>
        <dbReference type="Pfam" id="PF22924"/>
    </source>
</evidence>
<keyword evidence="9" id="KW-0560">Oxidoreductase</keyword>
<evidence type="ECO:0000259" key="16">
    <source>
        <dbReference type="Pfam" id="PF14749"/>
    </source>
</evidence>
<evidence type="ECO:0000256" key="13">
    <source>
        <dbReference type="PIRSR" id="PIRSR000168-2"/>
    </source>
</evidence>
<dbReference type="GO" id="GO:0033540">
    <property type="term" value="P:fatty acid beta-oxidation using acyl-CoA oxidase"/>
    <property type="evidence" value="ECO:0007669"/>
    <property type="project" value="UniProtKB-UniPathway"/>
</dbReference>
<dbReference type="EMBL" id="MCGO01000009">
    <property type="protein sequence ID" value="ORY49538.1"/>
    <property type="molecule type" value="Genomic_DNA"/>
</dbReference>
<evidence type="ECO:0000256" key="11">
    <source>
        <dbReference type="ARBA" id="ARBA00023140"/>
    </source>
</evidence>
<dbReference type="Pfam" id="PF02770">
    <property type="entry name" value="Acyl-CoA_dh_M"/>
    <property type="match status" value="1"/>
</dbReference>
<protein>
    <recommendedName>
        <fullName evidence="12">Acyl-coenzyme A oxidase</fullName>
    </recommendedName>
</protein>
<dbReference type="Proteomes" id="UP000193642">
    <property type="component" value="Unassembled WGS sequence"/>
</dbReference>
<dbReference type="Pfam" id="PF01756">
    <property type="entry name" value="ACOX"/>
    <property type="match status" value="1"/>
</dbReference>
<comment type="cofactor">
    <cofactor evidence="2">
        <name>FAD</name>
        <dbReference type="ChEBI" id="CHEBI:57692"/>
    </cofactor>
</comment>
<dbReference type="UniPathway" id="UPA00661"/>
<evidence type="ECO:0000259" key="14">
    <source>
        <dbReference type="Pfam" id="PF01756"/>
    </source>
</evidence>
<organism evidence="18 19">
    <name type="scientific">Rhizoclosmatium globosum</name>
    <dbReference type="NCBI Taxonomy" id="329046"/>
    <lineage>
        <taxon>Eukaryota</taxon>
        <taxon>Fungi</taxon>
        <taxon>Fungi incertae sedis</taxon>
        <taxon>Chytridiomycota</taxon>
        <taxon>Chytridiomycota incertae sedis</taxon>
        <taxon>Chytridiomycetes</taxon>
        <taxon>Chytridiales</taxon>
        <taxon>Chytriomycetaceae</taxon>
        <taxon>Rhizoclosmatium</taxon>
    </lineage>
</organism>
<name>A0A1Y2CR70_9FUNG</name>
<dbReference type="GO" id="GO:0005504">
    <property type="term" value="F:fatty acid binding"/>
    <property type="evidence" value="ECO:0007669"/>
    <property type="project" value="TreeGrafter"/>
</dbReference>
<evidence type="ECO:0000256" key="5">
    <source>
        <dbReference type="ARBA" id="ARBA00006288"/>
    </source>
</evidence>
<comment type="pathway">
    <text evidence="4">Lipid metabolism; peroxisomal fatty acid beta-oxidation.</text>
</comment>
<dbReference type="InterPro" id="IPR029320">
    <property type="entry name" value="Acyl-CoA_ox_N"/>
</dbReference>
<evidence type="ECO:0000256" key="3">
    <source>
        <dbReference type="ARBA" id="ARBA00004275"/>
    </source>
</evidence>
<dbReference type="SUPFAM" id="SSF56645">
    <property type="entry name" value="Acyl-CoA dehydrogenase NM domain-like"/>
    <property type="match status" value="1"/>
</dbReference>
<evidence type="ECO:0000256" key="1">
    <source>
        <dbReference type="ARBA" id="ARBA00001201"/>
    </source>
</evidence>
<dbReference type="GO" id="GO:0005777">
    <property type="term" value="C:peroxisome"/>
    <property type="evidence" value="ECO:0007669"/>
    <property type="project" value="UniProtKB-SubCell"/>
</dbReference>
<dbReference type="OrthoDB" id="538336at2759"/>
<comment type="caution">
    <text evidence="18">The sequence shown here is derived from an EMBL/GenBank/DDBJ whole genome shotgun (WGS) entry which is preliminary data.</text>
</comment>
<dbReference type="InterPro" id="IPR046373">
    <property type="entry name" value="Acyl-CoA_Oxase/DH_mid-dom_sf"/>
</dbReference>
<reference evidence="18 19" key="1">
    <citation type="submission" date="2016-07" db="EMBL/GenBank/DDBJ databases">
        <title>Pervasive Adenine N6-methylation of Active Genes in Fungi.</title>
        <authorList>
            <consortium name="DOE Joint Genome Institute"/>
            <person name="Mondo S.J."/>
            <person name="Dannebaum R.O."/>
            <person name="Kuo R.C."/>
            <person name="Labutti K."/>
            <person name="Haridas S."/>
            <person name="Kuo A."/>
            <person name="Salamov A."/>
            <person name="Ahrendt S.R."/>
            <person name="Lipzen A."/>
            <person name="Sullivan W."/>
            <person name="Andreopoulos W.B."/>
            <person name="Clum A."/>
            <person name="Lindquist E."/>
            <person name="Daum C."/>
            <person name="Ramamoorthy G.K."/>
            <person name="Gryganskyi A."/>
            <person name="Culley D."/>
            <person name="Magnuson J.K."/>
            <person name="James T.Y."/>
            <person name="O'Malley M.A."/>
            <person name="Stajich J.E."/>
            <person name="Spatafora J.W."/>
            <person name="Visel A."/>
            <person name="Grigoriev I.V."/>
        </authorList>
    </citation>
    <scope>NUCLEOTIDE SEQUENCE [LARGE SCALE GENOMIC DNA]</scope>
    <source>
        <strain evidence="18 19">JEL800</strain>
    </source>
</reference>
<keyword evidence="8" id="KW-0276">Fatty acid metabolism</keyword>
<dbReference type="InterPro" id="IPR009100">
    <property type="entry name" value="AcylCoA_DH/oxidase_NM_dom_sf"/>
</dbReference>
<keyword evidence="11" id="KW-0576">Peroxisome</keyword>
<proteinExistence type="inferred from homology"/>
<feature type="domain" description="Acyl-CoA oxidase/dehydrogenase middle" evidence="15">
    <location>
        <begin position="144"/>
        <end position="254"/>
    </location>
</feature>
<dbReference type="GO" id="GO:0003997">
    <property type="term" value="F:acyl-CoA oxidase activity"/>
    <property type="evidence" value="ECO:0007669"/>
    <property type="project" value="UniProtKB-EC"/>
</dbReference>
<dbReference type="InterPro" id="IPR055060">
    <property type="entry name" value="ACOX_C_alpha1"/>
</dbReference>
<comment type="catalytic activity">
    <reaction evidence="1">
        <text>a 2,3-saturated acyl-CoA + O2 = a (2E)-enoyl-CoA + H2O2</text>
        <dbReference type="Rhea" id="RHEA:38959"/>
        <dbReference type="ChEBI" id="CHEBI:15379"/>
        <dbReference type="ChEBI" id="CHEBI:16240"/>
        <dbReference type="ChEBI" id="CHEBI:58856"/>
        <dbReference type="ChEBI" id="CHEBI:65111"/>
        <dbReference type="EC" id="1.3.3.6"/>
    </reaction>
</comment>
<dbReference type="GO" id="GO:0055088">
    <property type="term" value="P:lipid homeostasis"/>
    <property type="evidence" value="ECO:0007669"/>
    <property type="project" value="TreeGrafter"/>
</dbReference>
<accession>A0A1Y2CR70</accession>
<dbReference type="SUPFAM" id="SSF47203">
    <property type="entry name" value="Acyl-CoA dehydrogenase C-terminal domain-like"/>
    <property type="match status" value="2"/>
</dbReference>
<dbReference type="FunFam" id="2.40.110.10:FF:000050">
    <property type="entry name" value="Acyl-coenzyme A oxidase"/>
    <property type="match status" value="1"/>
</dbReference>
<keyword evidence="10" id="KW-0443">Lipid metabolism</keyword>
<evidence type="ECO:0000256" key="9">
    <source>
        <dbReference type="ARBA" id="ARBA00023002"/>
    </source>
</evidence>
<dbReference type="Pfam" id="PF14749">
    <property type="entry name" value="Acyl-CoA_ox_N"/>
    <property type="match status" value="1"/>
</dbReference>
<dbReference type="InterPro" id="IPR002655">
    <property type="entry name" value="Acyl-CoA_oxidase_C"/>
</dbReference>
<evidence type="ECO:0000313" key="18">
    <source>
        <dbReference type="EMBL" id="ORY49538.1"/>
    </source>
</evidence>
<evidence type="ECO:0000256" key="10">
    <source>
        <dbReference type="ARBA" id="ARBA00023098"/>
    </source>
</evidence>
<feature type="domain" description="Acyl-coenzyme A oxidase N-terminal" evidence="16">
    <location>
        <begin position="23"/>
        <end position="137"/>
    </location>
</feature>
<feature type="domain" description="Acyl-CoA oxidase C-terminal" evidence="14">
    <location>
        <begin position="488"/>
        <end position="665"/>
    </location>
</feature>
<evidence type="ECO:0000256" key="4">
    <source>
        <dbReference type="ARBA" id="ARBA00004846"/>
    </source>
</evidence>
<evidence type="ECO:0000259" key="15">
    <source>
        <dbReference type="Pfam" id="PF02770"/>
    </source>
</evidence>
<dbReference type="InterPro" id="IPR037069">
    <property type="entry name" value="AcylCoA_DH/ox_N_sf"/>
</dbReference>